<protein>
    <submittedName>
        <fullName evidence="1">Uncharacterized protein</fullName>
    </submittedName>
</protein>
<dbReference type="OrthoDB" id="9758929at2"/>
<reference evidence="1 2" key="1">
    <citation type="submission" date="2017-12" db="EMBL/GenBank/DDBJ databases">
        <authorList>
            <person name="Paulsen S."/>
            <person name="Gram L.K."/>
        </authorList>
    </citation>
    <scope>NUCLEOTIDE SEQUENCE [LARGE SCALE GENOMIC DNA]</scope>
    <source>
        <strain evidence="1 2">S1189</strain>
    </source>
</reference>
<dbReference type="Proteomes" id="UP000307362">
    <property type="component" value="Unassembled WGS sequence"/>
</dbReference>
<dbReference type="AlphaFoldDB" id="A0A5S3YUG9"/>
<reference evidence="2" key="2">
    <citation type="submission" date="2019-06" db="EMBL/GenBank/DDBJ databases">
        <title>Co-occurence of chitin degradation, pigmentation and bioactivity in marine Pseudoalteromonas.</title>
        <authorList>
            <person name="Sonnenschein E.C."/>
            <person name="Bech P.K."/>
        </authorList>
    </citation>
    <scope>NUCLEOTIDE SEQUENCE [LARGE SCALE GENOMIC DNA]</scope>
    <source>
        <strain evidence="2">S1189</strain>
    </source>
</reference>
<proteinExistence type="predicted"/>
<dbReference type="RefSeq" id="WP_138567637.1">
    <property type="nucleotide sequence ID" value="NZ_PNCM01000021.1"/>
</dbReference>
<evidence type="ECO:0000313" key="2">
    <source>
        <dbReference type="Proteomes" id="UP000307362"/>
    </source>
</evidence>
<evidence type="ECO:0000313" key="1">
    <source>
        <dbReference type="EMBL" id="TMP80570.1"/>
    </source>
</evidence>
<accession>A0A5S3YUG9</accession>
<comment type="caution">
    <text evidence="1">The sequence shown here is derived from an EMBL/GenBank/DDBJ whole genome shotgun (WGS) entry which is preliminary data.</text>
</comment>
<sequence length="142" mass="16539">MDFSDIKRTFESADTEKISTICCKIIQLDDETLKEIAQHFDELRLMVAKLPIEKPYGQDYRYNAHLAMNLLANIANNRCKCLSYNAGNSFKPEIAEQDGLIKILEDNLDKADYSHWYKYQCLKCNRVKTVTIRYGGHIPYTY</sequence>
<organism evidence="1 2">
    <name type="scientific">Pseudoalteromonas phenolica</name>
    <dbReference type="NCBI Taxonomy" id="161398"/>
    <lineage>
        <taxon>Bacteria</taxon>
        <taxon>Pseudomonadati</taxon>
        <taxon>Pseudomonadota</taxon>
        <taxon>Gammaproteobacteria</taxon>
        <taxon>Alteromonadales</taxon>
        <taxon>Pseudoalteromonadaceae</taxon>
        <taxon>Pseudoalteromonas</taxon>
    </lineage>
</organism>
<gene>
    <name evidence="1" type="ORF">CWB73_11090</name>
</gene>
<name>A0A5S3YUG9_9GAMM</name>
<dbReference type="EMBL" id="PNCM01000021">
    <property type="protein sequence ID" value="TMP80570.1"/>
    <property type="molecule type" value="Genomic_DNA"/>
</dbReference>